<dbReference type="InterPro" id="IPR000035">
    <property type="entry name" value="Alkylbase_DNA_glycsylse_CS"/>
</dbReference>
<protein>
    <recommendedName>
        <fullName evidence="3">DNA-3-methyladenine glycosylase II</fullName>
        <ecNumber evidence="3">3.2.2.21</ecNumber>
    </recommendedName>
</protein>
<comment type="caution">
    <text evidence="7">The sequence shown here is derived from an EMBL/GenBank/DDBJ whole genome shotgun (WGS) entry which is preliminary data.</text>
</comment>
<dbReference type="GO" id="GO:0006285">
    <property type="term" value="P:base-excision repair, AP site formation"/>
    <property type="evidence" value="ECO:0007669"/>
    <property type="project" value="TreeGrafter"/>
</dbReference>
<dbReference type="PANTHER" id="PTHR43003:SF5">
    <property type="entry name" value="DNA-3-METHYLADENINE GLYCOSYLASE"/>
    <property type="match status" value="1"/>
</dbReference>
<dbReference type="EC" id="3.2.2.21" evidence="3"/>
<keyword evidence="8" id="KW-1185">Reference proteome</keyword>
<gene>
    <name evidence="7" type="ORF">EQG79_14035</name>
</gene>
<evidence type="ECO:0000256" key="2">
    <source>
        <dbReference type="ARBA" id="ARBA00010817"/>
    </source>
</evidence>
<evidence type="ECO:0000313" key="8">
    <source>
        <dbReference type="Proteomes" id="UP000290407"/>
    </source>
</evidence>
<dbReference type="EMBL" id="SBLB01000003">
    <property type="protein sequence ID" value="RYC69711.1"/>
    <property type="molecule type" value="Genomic_DNA"/>
</dbReference>
<keyword evidence="5" id="KW-0234">DNA repair</keyword>
<evidence type="ECO:0000256" key="4">
    <source>
        <dbReference type="ARBA" id="ARBA00022763"/>
    </source>
</evidence>
<dbReference type="CDD" id="cd00056">
    <property type="entry name" value="ENDO3c"/>
    <property type="match status" value="1"/>
</dbReference>
<dbReference type="InterPro" id="IPR011257">
    <property type="entry name" value="DNA_glycosylase"/>
</dbReference>
<evidence type="ECO:0000259" key="6">
    <source>
        <dbReference type="SMART" id="SM00478"/>
    </source>
</evidence>
<sequence>MADPALLHLAQDPVMARIIAATPSPKIFGDYADDVYLALLESIVSQQISVKAADAIFTRFRALFPDGYPHADALLAKPNDELRGAGLSAQKISYLRSVAEFSLSRAGQSEEAELLAFDRARLDPMTDEEIVQYLLPIRGVGRWTVEMLLMFVLDRPDVFPIDDLVIRQRVIRAYPEQTEGLTGRALYKVIHQIADAWRPYRTTASRYLWRWNPTAVSPAPAP</sequence>
<accession>A0A4Q2UPI4</accession>
<dbReference type="PANTHER" id="PTHR43003">
    <property type="entry name" value="DNA-3-METHYLADENINE GLYCOSYLASE"/>
    <property type="match status" value="1"/>
</dbReference>
<feature type="domain" description="HhH-GPD" evidence="6">
    <location>
        <begin position="44"/>
        <end position="199"/>
    </location>
</feature>
<dbReference type="GO" id="GO:0006307">
    <property type="term" value="P:DNA alkylation repair"/>
    <property type="evidence" value="ECO:0007669"/>
    <property type="project" value="TreeGrafter"/>
</dbReference>
<dbReference type="GO" id="GO:0032993">
    <property type="term" value="C:protein-DNA complex"/>
    <property type="evidence" value="ECO:0007669"/>
    <property type="project" value="TreeGrafter"/>
</dbReference>
<keyword evidence="4" id="KW-0227">DNA damage</keyword>
<dbReference type="GO" id="GO:0032131">
    <property type="term" value="F:alkylated DNA binding"/>
    <property type="evidence" value="ECO:0007669"/>
    <property type="project" value="TreeGrafter"/>
</dbReference>
<comment type="similarity">
    <text evidence="2">Belongs to the alkylbase DNA glycosidase AlkA family.</text>
</comment>
<dbReference type="GO" id="GO:0043916">
    <property type="term" value="F:DNA-7-methylguanine glycosylase activity"/>
    <property type="evidence" value="ECO:0007669"/>
    <property type="project" value="TreeGrafter"/>
</dbReference>
<proteinExistence type="inferred from homology"/>
<dbReference type="SMART" id="SM00478">
    <property type="entry name" value="ENDO3c"/>
    <property type="match status" value="1"/>
</dbReference>
<evidence type="ECO:0000256" key="5">
    <source>
        <dbReference type="ARBA" id="ARBA00023204"/>
    </source>
</evidence>
<dbReference type="SUPFAM" id="SSF48150">
    <property type="entry name" value="DNA-glycosylase"/>
    <property type="match status" value="1"/>
</dbReference>
<name>A0A4Q2UPI4_9BACT</name>
<dbReference type="GO" id="GO:0008725">
    <property type="term" value="F:DNA-3-methyladenine glycosylase activity"/>
    <property type="evidence" value="ECO:0007669"/>
    <property type="project" value="TreeGrafter"/>
</dbReference>
<dbReference type="PROSITE" id="PS00516">
    <property type="entry name" value="ALKYLBASE_DNA_GLYCOS"/>
    <property type="match status" value="1"/>
</dbReference>
<reference evidence="7 8" key="1">
    <citation type="submission" date="2019-01" db="EMBL/GenBank/DDBJ databases">
        <title>Spirosoma flava sp. nov., a propanil-degrading bacterium isolated from herbicide-contaminated soil.</title>
        <authorList>
            <person name="Zhang L."/>
            <person name="Jiang J.-D."/>
        </authorList>
    </citation>
    <scope>NUCLEOTIDE SEQUENCE [LARGE SCALE GENOMIC DNA]</scope>
    <source>
        <strain evidence="7 8">TY50</strain>
    </source>
</reference>
<dbReference type="Gene3D" id="1.10.340.30">
    <property type="entry name" value="Hypothetical protein, domain 2"/>
    <property type="match status" value="1"/>
</dbReference>
<comment type="catalytic activity">
    <reaction evidence="1">
        <text>Hydrolysis of alkylated DNA, releasing 3-methyladenine, 3-methylguanine, 7-methylguanine and 7-methyladenine.</text>
        <dbReference type="EC" id="3.2.2.21"/>
    </reaction>
</comment>
<organism evidence="7 8">
    <name type="scientific">Spirosoma sordidisoli</name>
    <dbReference type="NCBI Taxonomy" id="2502893"/>
    <lineage>
        <taxon>Bacteria</taxon>
        <taxon>Pseudomonadati</taxon>
        <taxon>Bacteroidota</taxon>
        <taxon>Cytophagia</taxon>
        <taxon>Cytophagales</taxon>
        <taxon>Cytophagaceae</taxon>
        <taxon>Spirosoma</taxon>
    </lineage>
</organism>
<evidence type="ECO:0000256" key="3">
    <source>
        <dbReference type="ARBA" id="ARBA00012000"/>
    </source>
</evidence>
<dbReference type="AlphaFoldDB" id="A0A4Q2UPI4"/>
<dbReference type="InterPro" id="IPR051912">
    <property type="entry name" value="Alkylbase_DNA_Glycosylase/TA"/>
</dbReference>
<dbReference type="RefSeq" id="WP_129601997.1">
    <property type="nucleotide sequence ID" value="NZ_SBLB01000003.1"/>
</dbReference>
<dbReference type="Pfam" id="PF00730">
    <property type="entry name" value="HhH-GPD"/>
    <property type="match status" value="1"/>
</dbReference>
<evidence type="ECO:0000313" key="7">
    <source>
        <dbReference type="EMBL" id="RYC69711.1"/>
    </source>
</evidence>
<evidence type="ECO:0000256" key="1">
    <source>
        <dbReference type="ARBA" id="ARBA00000086"/>
    </source>
</evidence>
<dbReference type="Gene3D" id="1.10.1670.40">
    <property type="match status" value="1"/>
</dbReference>
<dbReference type="Proteomes" id="UP000290407">
    <property type="component" value="Unassembled WGS sequence"/>
</dbReference>
<dbReference type="InterPro" id="IPR003265">
    <property type="entry name" value="HhH-GPD_domain"/>
</dbReference>